<organism evidence="2 3">
    <name type="scientific">Diaporthe australafricana</name>
    <dbReference type="NCBI Taxonomy" id="127596"/>
    <lineage>
        <taxon>Eukaryota</taxon>
        <taxon>Fungi</taxon>
        <taxon>Dikarya</taxon>
        <taxon>Ascomycota</taxon>
        <taxon>Pezizomycotina</taxon>
        <taxon>Sordariomycetes</taxon>
        <taxon>Sordariomycetidae</taxon>
        <taxon>Diaporthales</taxon>
        <taxon>Diaporthaceae</taxon>
        <taxon>Diaporthe</taxon>
    </lineage>
</organism>
<reference evidence="2 3" key="1">
    <citation type="journal article" date="2024" name="IMA Fungus">
        <title>IMA Genome - F19 : A genome assembly and annotation guide to empower mycologists, including annotated draft genome sequences of Ceratocystis pirilliformis, Diaporthe australafricana, Fusarium ophioides, Paecilomyces lecythidis, and Sporothrix stenoceras.</title>
        <authorList>
            <person name="Aylward J."/>
            <person name="Wilson A.M."/>
            <person name="Visagie C.M."/>
            <person name="Spraker J."/>
            <person name="Barnes I."/>
            <person name="Buitendag C."/>
            <person name="Ceriani C."/>
            <person name="Del Mar Angel L."/>
            <person name="du Plessis D."/>
            <person name="Fuchs T."/>
            <person name="Gasser K."/>
            <person name="Kramer D."/>
            <person name="Li W."/>
            <person name="Munsamy K."/>
            <person name="Piso A."/>
            <person name="Price J.L."/>
            <person name="Sonnekus B."/>
            <person name="Thomas C."/>
            <person name="van der Nest A."/>
            <person name="van Dijk A."/>
            <person name="van Heerden A."/>
            <person name="van Vuuren N."/>
            <person name="Yilmaz N."/>
            <person name="Duong T.A."/>
            <person name="van der Merwe N.A."/>
            <person name="Wingfield M.J."/>
            <person name="Wingfield B.D."/>
        </authorList>
    </citation>
    <scope>NUCLEOTIDE SEQUENCE [LARGE SCALE GENOMIC DNA]</scope>
    <source>
        <strain evidence="2 3">CMW 18300</strain>
    </source>
</reference>
<feature type="compositionally biased region" description="Basic and acidic residues" evidence="1">
    <location>
        <begin position="189"/>
        <end position="206"/>
    </location>
</feature>
<evidence type="ECO:0000313" key="2">
    <source>
        <dbReference type="EMBL" id="KAL1847830.1"/>
    </source>
</evidence>
<feature type="region of interest" description="Disordered" evidence="1">
    <location>
        <begin position="152"/>
        <end position="206"/>
    </location>
</feature>
<gene>
    <name evidence="2" type="ORF">Daus18300_013819</name>
</gene>
<dbReference type="EMBL" id="JAWRVE010000232">
    <property type="protein sequence ID" value="KAL1847830.1"/>
    <property type="molecule type" value="Genomic_DNA"/>
</dbReference>
<accession>A0ABR3VXL8</accession>
<comment type="caution">
    <text evidence="2">The sequence shown here is derived from an EMBL/GenBank/DDBJ whole genome shotgun (WGS) entry which is preliminary data.</text>
</comment>
<sequence>MAPEKKKSILGDARDEMDPKERAEKDRQWKAKNLDASRPNTLGASRWNPNPAASAPASAPAPASVPAPAAPERMVWRLGQSREDIFAIMEKMAGAGRFTARYMEDAVAVARWRLYQTLYQAGVIQSETSEQFPWDWPQLFQGDQGYAAFVKSAREAEEPEAEIEKREQAAKERAMRKDTSGAQSTPAAETDKPSGKGEDGKAPSTT</sequence>
<dbReference type="Proteomes" id="UP001583177">
    <property type="component" value="Unassembled WGS sequence"/>
</dbReference>
<name>A0ABR3VXL8_9PEZI</name>
<feature type="compositionally biased region" description="Basic and acidic residues" evidence="1">
    <location>
        <begin position="1"/>
        <end position="35"/>
    </location>
</feature>
<feature type="region of interest" description="Disordered" evidence="1">
    <location>
        <begin position="1"/>
        <end position="67"/>
    </location>
</feature>
<feature type="compositionally biased region" description="Basic and acidic residues" evidence="1">
    <location>
        <begin position="152"/>
        <end position="179"/>
    </location>
</feature>
<proteinExistence type="predicted"/>
<protein>
    <submittedName>
        <fullName evidence="2">Uncharacterized protein</fullName>
    </submittedName>
</protein>
<keyword evidence="3" id="KW-1185">Reference proteome</keyword>
<feature type="compositionally biased region" description="Low complexity" evidence="1">
    <location>
        <begin position="51"/>
        <end position="62"/>
    </location>
</feature>
<evidence type="ECO:0000256" key="1">
    <source>
        <dbReference type="SAM" id="MobiDB-lite"/>
    </source>
</evidence>
<evidence type="ECO:0000313" key="3">
    <source>
        <dbReference type="Proteomes" id="UP001583177"/>
    </source>
</evidence>